<dbReference type="SUPFAM" id="SSF52540">
    <property type="entry name" value="P-loop containing nucleoside triphosphate hydrolases"/>
    <property type="match status" value="1"/>
</dbReference>
<dbReference type="GO" id="GO:0005524">
    <property type="term" value="F:ATP binding"/>
    <property type="evidence" value="ECO:0007669"/>
    <property type="project" value="UniProtKB-KW"/>
</dbReference>
<evidence type="ECO:0000256" key="7">
    <source>
        <dbReference type="ARBA" id="ARBA00023136"/>
    </source>
</evidence>
<reference evidence="9 10" key="1">
    <citation type="submission" date="2016-10" db="EMBL/GenBank/DDBJ databases">
        <authorList>
            <person name="de Groot N.N."/>
        </authorList>
    </citation>
    <scope>NUCLEOTIDE SEQUENCE [LARGE SCALE GENOMIC DNA]</scope>
    <source>
        <strain evidence="9 10">DSM 22012</strain>
    </source>
</reference>
<sequence length="289" mass="31877">MLTLSGVGKRYPTGDQALADIELSLPKGQVLALIGPSGAGKSTLIRCVNRLVEPTQGSIRLDDQELTRLSGGALRRARRSMGMIFQEYALVDRLSVMENVLSGRLGYVGFWRSFWRRYPQRDVAEAFRLLERVGLPHAIDKRADALSGGQRQRVGIARALLQSPKLLLVDEPTASLDPKTSRQIMRLIRELCAERELAAIINIHDVALARQFADRIVGLRAGRIVFDGMPQELDNEILTRIYGEEDWDSAADQAEPEGGEVVAAESVKHKREESTRLAELKPAISGGGV</sequence>
<keyword evidence="3" id="KW-1003">Cell membrane</keyword>
<evidence type="ECO:0000256" key="1">
    <source>
        <dbReference type="ARBA" id="ARBA00004417"/>
    </source>
</evidence>
<dbReference type="Pfam" id="PF00005">
    <property type="entry name" value="ABC_tran"/>
    <property type="match status" value="1"/>
</dbReference>
<feature type="domain" description="ABC transporter" evidence="8">
    <location>
        <begin position="2"/>
        <end position="246"/>
    </location>
</feature>
<dbReference type="InterPro" id="IPR017871">
    <property type="entry name" value="ABC_transporter-like_CS"/>
</dbReference>
<dbReference type="InterPro" id="IPR027417">
    <property type="entry name" value="P-loop_NTPase"/>
</dbReference>
<dbReference type="InterPro" id="IPR003439">
    <property type="entry name" value="ABC_transporter-like_ATP-bd"/>
</dbReference>
<dbReference type="Proteomes" id="UP000236745">
    <property type="component" value="Unassembled WGS sequence"/>
</dbReference>
<evidence type="ECO:0000313" key="9">
    <source>
        <dbReference type="EMBL" id="SEG75408.1"/>
    </source>
</evidence>
<name>A0A1H6CRB9_9GAMM</name>
<evidence type="ECO:0000256" key="3">
    <source>
        <dbReference type="ARBA" id="ARBA00022475"/>
    </source>
</evidence>
<keyword evidence="5 9" id="KW-0067">ATP-binding</keyword>
<protein>
    <submittedName>
        <fullName evidence="9">Phosphonate transport system ATP-binding protein</fullName>
    </submittedName>
</protein>
<evidence type="ECO:0000256" key="4">
    <source>
        <dbReference type="ARBA" id="ARBA00022741"/>
    </source>
</evidence>
<dbReference type="GO" id="GO:0016887">
    <property type="term" value="F:ATP hydrolysis activity"/>
    <property type="evidence" value="ECO:0007669"/>
    <property type="project" value="InterPro"/>
</dbReference>
<dbReference type="PROSITE" id="PS50893">
    <property type="entry name" value="ABC_TRANSPORTER_2"/>
    <property type="match status" value="1"/>
</dbReference>
<keyword evidence="2" id="KW-0813">Transport</keyword>
<dbReference type="EMBL" id="FNVQ01000004">
    <property type="protein sequence ID" value="SEG75408.1"/>
    <property type="molecule type" value="Genomic_DNA"/>
</dbReference>
<keyword evidence="10" id="KW-1185">Reference proteome</keyword>
<dbReference type="NCBIfam" id="TIGR02315">
    <property type="entry name" value="ABC_phnC"/>
    <property type="match status" value="1"/>
</dbReference>
<dbReference type="CDD" id="cd03256">
    <property type="entry name" value="ABC_PhnC_transporter"/>
    <property type="match status" value="1"/>
</dbReference>
<dbReference type="InterPro" id="IPR003593">
    <property type="entry name" value="AAA+_ATPase"/>
</dbReference>
<comment type="subcellular location">
    <subcellularLocation>
        <location evidence="1">Cell inner membrane</location>
        <topology evidence="1">Peripheral membrane protein</topology>
    </subcellularLocation>
</comment>
<evidence type="ECO:0000313" key="10">
    <source>
        <dbReference type="Proteomes" id="UP000236745"/>
    </source>
</evidence>
<dbReference type="GO" id="GO:0015416">
    <property type="term" value="F:ABC-type phosphonate transporter activity"/>
    <property type="evidence" value="ECO:0007669"/>
    <property type="project" value="InterPro"/>
</dbReference>
<keyword evidence="7" id="KW-0472">Membrane</keyword>
<organism evidence="9 10">
    <name type="scientific">Marinobacterium lutimaris</name>
    <dbReference type="NCBI Taxonomy" id="568106"/>
    <lineage>
        <taxon>Bacteria</taxon>
        <taxon>Pseudomonadati</taxon>
        <taxon>Pseudomonadota</taxon>
        <taxon>Gammaproteobacteria</taxon>
        <taxon>Oceanospirillales</taxon>
        <taxon>Oceanospirillaceae</taxon>
        <taxon>Marinobacterium</taxon>
    </lineage>
</organism>
<dbReference type="InterPro" id="IPR050086">
    <property type="entry name" value="MetN_ABC_transporter-like"/>
</dbReference>
<evidence type="ECO:0000259" key="8">
    <source>
        <dbReference type="PROSITE" id="PS50893"/>
    </source>
</evidence>
<keyword evidence="4" id="KW-0547">Nucleotide-binding</keyword>
<evidence type="ECO:0000256" key="2">
    <source>
        <dbReference type="ARBA" id="ARBA00022448"/>
    </source>
</evidence>
<dbReference type="Gene3D" id="3.40.50.300">
    <property type="entry name" value="P-loop containing nucleotide triphosphate hydrolases"/>
    <property type="match status" value="1"/>
</dbReference>
<dbReference type="PANTHER" id="PTHR43166:SF6">
    <property type="entry name" value="PHOSPHONATES IMPORT ATP-BINDING PROTEIN PHNC"/>
    <property type="match status" value="1"/>
</dbReference>
<accession>A0A1H6CRB9</accession>
<dbReference type="SMART" id="SM00382">
    <property type="entry name" value="AAA"/>
    <property type="match status" value="1"/>
</dbReference>
<dbReference type="PROSITE" id="PS00211">
    <property type="entry name" value="ABC_TRANSPORTER_1"/>
    <property type="match status" value="1"/>
</dbReference>
<dbReference type="OrthoDB" id="9802264at2"/>
<gene>
    <name evidence="9" type="ORF">SAMN05444390_10457</name>
</gene>
<evidence type="ECO:0000256" key="5">
    <source>
        <dbReference type="ARBA" id="ARBA00022840"/>
    </source>
</evidence>
<dbReference type="GO" id="GO:0005886">
    <property type="term" value="C:plasma membrane"/>
    <property type="evidence" value="ECO:0007669"/>
    <property type="project" value="UniProtKB-SubCell"/>
</dbReference>
<keyword evidence="6" id="KW-1278">Translocase</keyword>
<dbReference type="RefSeq" id="WP_104004461.1">
    <property type="nucleotide sequence ID" value="NZ_FNVQ01000004.1"/>
</dbReference>
<dbReference type="AlphaFoldDB" id="A0A1H6CRB9"/>
<evidence type="ECO:0000256" key="6">
    <source>
        <dbReference type="ARBA" id="ARBA00022967"/>
    </source>
</evidence>
<proteinExistence type="predicted"/>
<dbReference type="InterPro" id="IPR012693">
    <property type="entry name" value="ABC_transpr_PhnC"/>
</dbReference>
<dbReference type="PANTHER" id="PTHR43166">
    <property type="entry name" value="AMINO ACID IMPORT ATP-BINDING PROTEIN"/>
    <property type="match status" value="1"/>
</dbReference>